<sequence>MQLSVRTVRKYSYIVYPSEVVVYDDCGNAVVKCPTEQEAKEYIRNLESEAKDDDI</sequence>
<gene>
    <name evidence="1" type="ORF">BACPEC_00246</name>
</gene>
<dbReference type="EMBL" id="ABVQ01000032">
    <property type="protein sequence ID" value="EEC58727.1"/>
    <property type="molecule type" value="Genomic_DNA"/>
</dbReference>
<reference evidence="1 2" key="2">
    <citation type="submission" date="2008-11" db="EMBL/GenBank/DDBJ databases">
        <authorList>
            <person name="Fulton L."/>
            <person name="Clifton S."/>
            <person name="Fulton B."/>
            <person name="Xu J."/>
            <person name="Minx P."/>
            <person name="Pepin K.H."/>
            <person name="Johnson M."/>
            <person name="Bhonagiri V."/>
            <person name="Nash W.E."/>
            <person name="Mardis E.R."/>
            <person name="Wilson R.K."/>
        </authorList>
    </citation>
    <scope>NUCLEOTIDE SEQUENCE [LARGE SCALE GENOMIC DNA]</scope>
    <source>
        <strain evidence="1 2">ATCC 43243</strain>
    </source>
</reference>
<proteinExistence type="predicted"/>
<name>B7ANJ2_9FIRM</name>
<accession>B7ANJ2</accession>
<protein>
    <submittedName>
        <fullName evidence="1">Uncharacterized protein</fullName>
    </submittedName>
</protein>
<comment type="caution">
    <text evidence="1">The sequence shown here is derived from an EMBL/GenBank/DDBJ whole genome shotgun (WGS) entry which is preliminary data.</text>
</comment>
<organism evidence="1 2">
    <name type="scientific">[Bacteroides] pectinophilus ATCC 43243</name>
    <dbReference type="NCBI Taxonomy" id="483218"/>
    <lineage>
        <taxon>Bacteria</taxon>
        <taxon>Bacillati</taxon>
        <taxon>Bacillota</taxon>
        <taxon>Clostridia</taxon>
        <taxon>Eubacteriales</taxon>
    </lineage>
</organism>
<dbReference type="Proteomes" id="UP000003136">
    <property type="component" value="Unassembled WGS sequence"/>
</dbReference>
<dbReference type="AlphaFoldDB" id="B7ANJ2"/>
<reference evidence="1 2" key="1">
    <citation type="submission" date="2008-11" db="EMBL/GenBank/DDBJ databases">
        <title>Draft genome sequence of Bacteroides pectinophilus (ATCC 43243).</title>
        <authorList>
            <person name="Sudarsanam P."/>
            <person name="Ley R."/>
            <person name="Guruge J."/>
            <person name="Turnbaugh P.J."/>
            <person name="Mahowald M."/>
            <person name="Liep D."/>
            <person name="Gordon J."/>
        </authorList>
    </citation>
    <scope>NUCLEOTIDE SEQUENCE [LARGE SCALE GENOMIC DNA]</scope>
    <source>
        <strain evidence="1 2">ATCC 43243</strain>
    </source>
</reference>
<evidence type="ECO:0000313" key="2">
    <source>
        <dbReference type="Proteomes" id="UP000003136"/>
    </source>
</evidence>
<evidence type="ECO:0000313" key="1">
    <source>
        <dbReference type="EMBL" id="EEC58727.1"/>
    </source>
</evidence>
<dbReference type="HOGENOM" id="CLU_3022460_0_0_9"/>
<keyword evidence="2" id="KW-1185">Reference proteome</keyword>